<keyword evidence="6" id="KW-0472">Membrane</keyword>
<evidence type="ECO:0000256" key="5">
    <source>
        <dbReference type="SAM" id="MobiDB-lite"/>
    </source>
</evidence>
<evidence type="ECO:0000256" key="3">
    <source>
        <dbReference type="ARBA" id="ARBA00022833"/>
    </source>
</evidence>
<dbReference type="CDD" id="cd16454">
    <property type="entry name" value="RING-H2_PA-TM-RING"/>
    <property type="match status" value="1"/>
</dbReference>
<feature type="compositionally biased region" description="Polar residues" evidence="5">
    <location>
        <begin position="468"/>
        <end position="482"/>
    </location>
</feature>
<keyword evidence="3" id="KW-0862">Zinc</keyword>
<dbReference type="SMART" id="SM00184">
    <property type="entry name" value="RING"/>
    <property type="match status" value="1"/>
</dbReference>
<keyword evidence="2 4" id="KW-0863">Zinc-finger</keyword>
<evidence type="ECO:0000256" key="1">
    <source>
        <dbReference type="ARBA" id="ARBA00022723"/>
    </source>
</evidence>
<keyword evidence="6" id="KW-1133">Transmembrane helix</keyword>
<gene>
    <name evidence="8" type="ORF">A0J61_03414</name>
</gene>
<evidence type="ECO:0000259" key="7">
    <source>
        <dbReference type="PROSITE" id="PS50089"/>
    </source>
</evidence>
<dbReference type="Gene3D" id="3.30.40.10">
    <property type="entry name" value="Zinc/RING finger domain, C3HC4 (zinc finger)"/>
    <property type="match status" value="1"/>
</dbReference>
<dbReference type="AlphaFoldDB" id="A0A1C7NHM1"/>
<dbReference type="SUPFAM" id="SSF57850">
    <property type="entry name" value="RING/U-box"/>
    <property type="match status" value="1"/>
</dbReference>
<evidence type="ECO:0000313" key="9">
    <source>
        <dbReference type="Proteomes" id="UP000093000"/>
    </source>
</evidence>
<reference evidence="8 9" key="1">
    <citation type="submission" date="2016-03" db="EMBL/GenBank/DDBJ databases">
        <title>Choanephora cucurbitarum.</title>
        <authorList>
            <person name="Min B."/>
            <person name="Park H."/>
            <person name="Park J.-H."/>
            <person name="Shin H.-D."/>
            <person name="Choi I.-G."/>
        </authorList>
    </citation>
    <scope>NUCLEOTIDE SEQUENCE [LARGE SCALE GENOMIC DNA]</scope>
    <source>
        <strain evidence="8 9">KUS-F28377</strain>
    </source>
</reference>
<evidence type="ECO:0000256" key="2">
    <source>
        <dbReference type="ARBA" id="ARBA00022771"/>
    </source>
</evidence>
<dbReference type="PANTHER" id="PTHR45931:SF3">
    <property type="entry name" value="RING ZINC FINGER-CONTAINING PROTEIN"/>
    <property type="match status" value="1"/>
</dbReference>
<evidence type="ECO:0000256" key="4">
    <source>
        <dbReference type="PROSITE-ProRule" id="PRU00175"/>
    </source>
</evidence>
<name>A0A1C7NHM1_9FUNG</name>
<dbReference type="STRING" id="101091.A0A1C7NHM1"/>
<dbReference type="GO" id="GO:0008270">
    <property type="term" value="F:zinc ion binding"/>
    <property type="evidence" value="ECO:0007669"/>
    <property type="project" value="UniProtKB-KW"/>
</dbReference>
<keyword evidence="6" id="KW-0812">Transmembrane</keyword>
<feature type="transmembrane region" description="Helical" evidence="6">
    <location>
        <begin position="247"/>
        <end position="268"/>
    </location>
</feature>
<proteinExistence type="predicted"/>
<dbReference type="EMBL" id="LUGH01000146">
    <property type="protein sequence ID" value="OBZ88535.1"/>
    <property type="molecule type" value="Genomic_DNA"/>
</dbReference>
<dbReference type="GO" id="GO:0061630">
    <property type="term" value="F:ubiquitin protein ligase activity"/>
    <property type="evidence" value="ECO:0007669"/>
    <property type="project" value="TreeGrafter"/>
</dbReference>
<dbReference type="InterPro" id="IPR051834">
    <property type="entry name" value="RING_finger_E3_ligase"/>
</dbReference>
<dbReference type="PROSITE" id="PS00518">
    <property type="entry name" value="ZF_RING_1"/>
    <property type="match status" value="1"/>
</dbReference>
<dbReference type="OrthoDB" id="8062037at2759"/>
<accession>A0A1C7NHM1</accession>
<dbReference type="Pfam" id="PF13639">
    <property type="entry name" value="zf-RING_2"/>
    <property type="match status" value="1"/>
</dbReference>
<dbReference type="InterPro" id="IPR001841">
    <property type="entry name" value="Znf_RING"/>
</dbReference>
<keyword evidence="1" id="KW-0479">Metal-binding</keyword>
<feature type="region of interest" description="Disordered" evidence="5">
    <location>
        <begin position="390"/>
        <end position="496"/>
    </location>
</feature>
<dbReference type="PROSITE" id="PS50089">
    <property type="entry name" value="ZF_RING_2"/>
    <property type="match status" value="1"/>
</dbReference>
<feature type="compositionally biased region" description="Basic and acidic residues" evidence="5">
    <location>
        <begin position="486"/>
        <end position="496"/>
    </location>
</feature>
<dbReference type="PANTHER" id="PTHR45931">
    <property type="entry name" value="SI:CH211-59O9.10"/>
    <property type="match status" value="1"/>
</dbReference>
<dbReference type="InterPro" id="IPR013083">
    <property type="entry name" value="Znf_RING/FYVE/PHD"/>
</dbReference>
<dbReference type="GO" id="GO:0005634">
    <property type="term" value="C:nucleus"/>
    <property type="evidence" value="ECO:0007669"/>
    <property type="project" value="TreeGrafter"/>
</dbReference>
<sequence>MSLTTAALAAANVRNPVFWEQSFMVNISNPTGVPTLVPSTSYMTSSQDFQGIYVDSNSRSSPNRVVFNFGESCPSSNTTIENITQMNFGSLNIRVLDSREKIALVKRGNCSWSEKIRTVNQLASSNSISISAVFIYDNETHGNTITVDRTPVTGSGTISPPSYPDPLPAERSVLNMSDNDLDPSSPSATVVYFIPAVYGNQFVDRINQMYNSSYPDMRRFWLLTPYLEEVSWGLSGDDGFFSTGRGYLSYIIALAAIFLIGIVIIRWWKIRRMRNEMANGYVGPNGFPMQARNNQLDPLPVDVVNSLPINVYSEGLVKNVNCAICLEDFVPGKNDIRILPCGHGFCVLCIDPWLTQKSTMCPICKWDCLPAELRREREEQNANNQNYAVVVDMGNPSSPSNHTVQPNEEPSSNVDDHVASTTSTNNNTSPTIPLTSAAPPSPSNMNSTIEKDSAMAAHKEQVLPETDANPTNDNNLASSSSVELPVEEKKDSTSKH</sequence>
<evidence type="ECO:0000313" key="8">
    <source>
        <dbReference type="EMBL" id="OBZ88535.1"/>
    </source>
</evidence>
<dbReference type="Gene3D" id="3.50.30.30">
    <property type="match status" value="1"/>
</dbReference>
<evidence type="ECO:0000256" key="6">
    <source>
        <dbReference type="SAM" id="Phobius"/>
    </source>
</evidence>
<dbReference type="GO" id="GO:0006511">
    <property type="term" value="P:ubiquitin-dependent protein catabolic process"/>
    <property type="evidence" value="ECO:0007669"/>
    <property type="project" value="TreeGrafter"/>
</dbReference>
<keyword evidence="9" id="KW-1185">Reference proteome</keyword>
<organism evidence="8 9">
    <name type="scientific">Choanephora cucurbitarum</name>
    <dbReference type="NCBI Taxonomy" id="101091"/>
    <lineage>
        <taxon>Eukaryota</taxon>
        <taxon>Fungi</taxon>
        <taxon>Fungi incertae sedis</taxon>
        <taxon>Mucoromycota</taxon>
        <taxon>Mucoromycotina</taxon>
        <taxon>Mucoromycetes</taxon>
        <taxon>Mucorales</taxon>
        <taxon>Mucorineae</taxon>
        <taxon>Choanephoraceae</taxon>
        <taxon>Choanephoroideae</taxon>
        <taxon>Choanephora</taxon>
    </lineage>
</organism>
<comment type="caution">
    <text evidence="8">The sequence shown here is derived from an EMBL/GenBank/DDBJ whole genome shotgun (WGS) entry which is preliminary data.</text>
</comment>
<dbReference type="InParanoid" id="A0A1C7NHM1"/>
<feature type="compositionally biased region" description="Low complexity" evidence="5">
    <location>
        <begin position="420"/>
        <end position="429"/>
    </location>
</feature>
<feature type="compositionally biased region" description="Basic and acidic residues" evidence="5">
    <location>
        <begin position="449"/>
        <end position="462"/>
    </location>
</feature>
<dbReference type="Proteomes" id="UP000093000">
    <property type="component" value="Unassembled WGS sequence"/>
</dbReference>
<feature type="compositionally biased region" description="Polar residues" evidence="5">
    <location>
        <begin position="395"/>
        <end position="413"/>
    </location>
</feature>
<feature type="domain" description="RING-type" evidence="7">
    <location>
        <begin position="322"/>
        <end position="365"/>
    </location>
</feature>
<dbReference type="InterPro" id="IPR017907">
    <property type="entry name" value="Znf_RING_CS"/>
</dbReference>
<protein>
    <recommendedName>
        <fullName evidence="7">RING-type domain-containing protein</fullName>
    </recommendedName>
</protein>